<dbReference type="SUPFAM" id="SSF55298">
    <property type="entry name" value="YjgF-like"/>
    <property type="match status" value="1"/>
</dbReference>
<dbReference type="InterPro" id="IPR006175">
    <property type="entry name" value="YjgF/YER057c/UK114"/>
</dbReference>
<organism evidence="1 2">
    <name type="scientific">Belliella marina</name>
    <dbReference type="NCBI Taxonomy" id="1644146"/>
    <lineage>
        <taxon>Bacteria</taxon>
        <taxon>Pseudomonadati</taxon>
        <taxon>Bacteroidota</taxon>
        <taxon>Cytophagia</taxon>
        <taxon>Cytophagales</taxon>
        <taxon>Cyclobacteriaceae</taxon>
        <taxon>Belliella</taxon>
    </lineage>
</organism>
<dbReference type="RefSeq" id="WP_376886359.1">
    <property type="nucleotide sequence ID" value="NZ_JBHUHR010000031.1"/>
</dbReference>
<dbReference type="EMBL" id="JBHUHR010000031">
    <property type="protein sequence ID" value="MFD2035400.1"/>
    <property type="molecule type" value="Genomic_DNA"/>
</dbReference>
<dbReference type="GO" id="GO:0016787">
    <property type="term" value="F:hydrolase activity"/>
    <property type="evidence" value="ECO:0007669"/>
    <property type="project" value="UniProtKB-KW"/>
</dbReference>
<dbReference type="PANTHER" id="PTHR43857">
    <property type="entry name" value="BLR7761 PROTEIN"/>
    <property type="match status" value="1"/>
</dbReference>
<name>A0ABW4VRJ3_9BACT</name>
<keyword evidence="1" id="KW-0378">Hydrolase</keyword>
<dbReference type="PANTHER" id="PTHR43857:SF1">
    <property type="entry name" value="YJGH FAMILY PROTEIN"/>
    <property type="match status" value="1"/>
</dbReference>
<evidence type="ECO:0000313" key="1">
    <source>
        <dbReference type="EMBL" id="MFD2035400.1"/>
    </source>
</evidence>
<sequence length="137" mass="15794">MLQKKLEKMVKREINPWTWQNERSYNQAVEVKNVTGTLYVSGQTAINDEGISSTADMKTQLELAIGNLERVVTEAGYDCTNIVRLNIYTTSTEDLWPHFNILQSWVEKHKMKQALTFLEVVRLFETLTVELEATVVK</sequence>
<evidence type="ECO:0000313" key="2">
    <source>
        <dbReference type="Proteomes" id="UP001597361"/>
    </source>
</evidence>
<dbReference type="EC" id="3.5.-.-" evidence="1"/>
<dbReference type="Pfam" id="PF01042">
    <property type="entry name" value="Ribonuc_L-PSP"/>
    <property type="match status" value="1"/>
</dbReference>
<dbReference type="Gene3D" id="3.30.1330.40">
    <property type="entry name" value="RutC-like"/>
    <property type="match status" value="1"/>
</dbReference>
<gene>
    <name evidence="1" type="ORF">ACFSKL_11390</name>
</gene>
<protein>
    <submittedName>
        <fullName evidence="1">RidA family protein</fullName>
        <ecNumber evidence="1">3.5.-.-</ecNumber>
    </submittedName>
</protein>
<dbReference type="Proteomes" id="UP001597361">
    <property type="component" value="Unassembled WGS sequence"/>
</dbReference>
<reference evidence="2" key="1">
    <citation type="journal article" date="2019" name="Int. J. Syst. Evol. Microbiol.">
        <title>The Global Catalogue of Microorganisms (GCM) 10K type strain sequencing project: providing services to taxonomists for standard genome sequencing and annotation.</title>
        <authorList>
            <consortium name="The Broad Institute Genomics Platform"/>
            <consortium name="The Broad Institute Genome Sequencing Center for Infectious Disease"/>
            <person name="Wu L."/>
            <person name="Ma J."/>
        </authorList>
    </citation>
    <scope>NUCLEOTIDE SEQUENCE [LARGE SCALE GENOMIC DNA]</scope>
    <source>
        <strain evidence="2">CGMCC 1.15180</strain>
    </source>
</reference>
<proteinExistence type="predicted"/>
<dbReference type="InterPro" id="IPR035959">
    <property type="entry name" value="RutC-like_sf"/>
</dbReference>
<accession>A0ABW4VRJ3</accession>
<dbReference type="CDD" id="cd00448">
    <property type="entry name" value="YjgF_YER057c_UK114_family"/>
    <property type="match status" value="1"/>
</dbReference>
<comment type="caution">
    <text evidence="1">The sequence shown here is derived from an EMBL/GenBank/DDBJ whole genome shotgun (WGS) entry which is preliminary data.</text>
</comment>
<keyword evidence="2" id="KW-1185">Reference proteome</keyword>